<evidence type="ECO:0000313" key="1">
    <source>
        <dbReference type="EMBL" id="PKK78792.1"/>
    </source>
</evidence>
<dbReference type="AlphaFoldDB" id="A0A2N1NY66"/>
<dbReference type="VEuPathDB" id="FungiDB:RhiirFUN_020011"/>
<dbReference type="Proteomes" id="UP000233469">
    <property type="component" value="Unassembled WGS sequence"/>
</dbReference>
<name>A0A2N1NY66_9GLOM</name>
<accession>A0A2N1NY66</accession>
<dbReference type="EMBL" id="LLXL01000068">
    <property type="protein sequence ID" value="PKK78792.1"/>
    <property type="molecule type" value="Genomic_DNA"/>
</dbReference>
<feature type="non-terminal residue" evidence="1">
    <location>
        <position position="75"/>
    </location>
</feature>
<sequence length="75" mass="8800">MKNRIPSTLYATKQMISLCPMLDHIEESEKEKIEKNIPMLKLGAVLEKLLEHPLQKVTNIRIWFPILTFAKFSFN</sequence>
<gene>
    <name evidence="1" type="ORF">RhiirC2_728742</name>
</gene>
<proteinExistence type="predicted"/>
<reference evidence="1 2" key="1">
    <citation type="submission" date="2016-04" db="EMBL/GenBank/DDBJ databases">
        <title>Genome analyses suggest a sexual origin of heterokaryosis in a supposedly ancient asexual fungus.</title>
        <authorList>
            <person name="Ropars J."/>
            <person name="Sedzielewska K."/>
            <person name="Noel J."/>
            <person name="Charron P."/>
            <person name="Farinelli L."/>
            <person name="Marton T."/>
            <person name="Kruger M."/>
            <person name="Pelin A."/>
            <person name="Brachmann A."/>
            <person name="Corradi N."/>
        </authorList>
    </citation>
    <scope>NUCLEOTIDE SEQUENCE [LARGE SCALE GENOMIC DNA]</scope>
    <source>
        <strain evidence="1 2">C2</strain>
    </source>
</reference>
<reference evidence="1 2" key="2">
    <citation type="submission" date="2017-10" db="EMBL/GenBank/DDBJ databases">
        <title>Extensive intraspecific genome diversity in a model arbuscular mycorrhizal fungus.</title>
        <authorList>
            <person name="Chen E.C.H."/>
            <person name="Morin E."/>
            <person name="Baudet D."/>
            <person name="Noel J."/>
            <person name="Ndikumana S."/>
            <person name="Charron P."/>
            <person name="St-Onge C."/>
            <person name="Giorgi J."/>
            <person name="Grigoriev I.V."/>
            <person name="Roux C."/>
            <person name="Martin F.M."/>
            <person name="Corradi N."/>
        </authorList>
    </citation>
    <scope>NUCLEOTIDE SEQUENCE [LARGE SCALE GENOMIC DNA]</scope>
    <source>
        <strain evidence="1 2">C2</strain>
    </source>
</reference>
<evidence type="ECO:0000313" key="2">
    <source>
        <dbReference type="Proteomes" id="UP000233469"/>
    </source>
</evidence>
<comment type="caution">
    <text evidence="1">The sequence shown here is derived from an EMBL/GenBank/DDBJ whole genome shotgun (WGS) entry which is preliminary data.</text>
</comment>
<organism evidence="1 2">
    <name type="scientific">Rhizophagus irregularis</name>
    <dbReference type="NCBI Taxonomy" id="588596"/>
    <lineage>
        <taxon>Eukaryota</taxon>
        <taxon>Fungi</taxon>
        <taxon>Fungi incertae sedis</taxon>
        <taxon>Mucoromycota</taxon>
        <taxon>Glomeromycotina</taxon>
        <taxon>Glomeromycetes</taxon>
        <taxon>Glomerales</taxon>
        <taxon>Glomeraceae</taxon>
        <taxon>Rhizophagus</taxon>
    </lineage>
</organism>
<protein>
    <submittedName>
        <fullName evidence="1">Uncharacterized protein</fullName>
    </submittedName>
</protein>
<dbReference type="VEuPathDB" id="FungiDB:FUN_013510"/>